<dbReference type="CDD" id="cd00383">
    <property type="entry name" value="trans_reg_C"/>
    <property type="match status" value="1"/>
</dbReference>
<sequence length="102" mass="11437">MEFELLAHLVANQRRVYTRGQLMALVWQQTATGDMRTVDVHIARLRQKLGPGHRTPGTDPHRTADRLRLRAAGHDQAPPLMKGRWTSGSLVFLALSFQGIPS</sequence>
<evidence type="ECO:0000313" key="5">
    <source>
        <dbReference type="Proteomes" id="UP001218629"/>
    </source>
</evidence>
<proteinExistence type="predicted"/>
<reference evidence="4 5" key="1">
    <citation type="submission" date="2022-03" db="EMBL/GenBank/DDBJ databases">
        <title>Streptomyces yunnanensis P86,complete genome.</title>
        <authorList>
            <person name="Chen S."/>
            <person name="Zhang Q."/>
        </authorList>
    </citation>
    <scope>NUCLEOTIDE SEQUENCE [LARGE SCALE GENOMIC DNA]</scope>
    <source>
        <strain evidence="4 5">P86</strain>
    </source>
</reference>
<name>A0ABY8AFT0_9ACTN</name>
<organism evidence="4 5">
    <name type="scientific">Streptomyces yunnanensis</name>
    <dbReference type="NCBI Taxonomy" id="156453"/>
    <lineage>
        <taxon>Bacteria</taxon>
        <taxon>Bacillati</taxon>
        <taxon>Actinomycetota</taxon>
        <taxon>Actinomycetes</taxon>
        <taxon>Kitasatosporales</taxon>
        <taxon>Streptomycetaceae</taxon>
        <taxon>Streptomyces</taxon>
    </lineage>
</organism>
<dbReference type="EMBL" id="CP095749">
    <property type="protein sequence ID" value="WEB43609.1"/>
    <property type="molecule type" value="Genomic_DNA"/>
</dbReference>
<dbReference type="InterPro" id="IPR036388">
    <property type="entry name" value="WH-like_DNA-bd_sf"/>
</dbReference>
<evidence type="ECO:0000256" key="1">
    <source>
        <dbReference type="ARBA" id="ARBA00023125"/>
    </source>
</evidence>
<feature type="domain" description="OmpR/PhoB-type" evidence="3">
    <location>
        <begin position="1"/>
        <end position="69"/>
    </location>
</feature>
<gene>
    <name evidence="4" type="ORF">MOV08_32925</name>
</gene>
<protein>
    <submittedName>
        <fullName evidence="4">Helix-turn-helix domain-containing protein</fullName>
    </submittedName>
</protein>
<evidence type="ECO:0000313" key="4">
    <source>
        <dbReference type="EMBL" id="WEB43609.1"/>
    </source>
</evidence>
<keyword evidence="5" id="KW-1185">Reference proteome</keyword>
<dbReference type="Pfam" id="PF00486">
    <property type="entry name" value="Trans_reg_C"/>
    <property type="match status" value="1"/>
</dbReference>
<feature type="DNA-binding region" description="OmpR/PhoB-type" evidence="2">
    <location>
        <begin position="1"/>
        <end position="69"/>
    </location>
</feature>
<dbReference type="SMART" id="SM00862">
    <property type="entry name" value="Trans_reg_C"/>
    <property type="match status" value="1"/>
</dbReference>
<dbReference type="RefSeq" id="WP_275309946.1">
    <property type="nucleotide sequence ID" value="NZ_CP095749.1"/>
</dbReference>
<dbReference type="PROSITE" id="PS51755">
    <property type="entry name" value="OMPR_PHOB"/>
    <property type="match status" value="1"/>
</dbReference>
<dbReference type="InterPro" id="IPR016032">
    <property type="entry name" value="Sig_transdc_resp-reg_C-effctor"/>
</dbReference>
<dbReference type="Gene3D" id="1.10.10.10">
    <property type="entry name" value="Winged helix-like DNA-binding domain superfamily/Winged helix DNA-binding domain"/>
    <property type="match status" value="1"/>
</dbReference>
<accession>A0ABY8AFT0</accession>
<dbReference type="InterPro" id="IPR001867">
    <property type="entry name" value="OmpR/PhoB-type_DNA-bd"/>
</dbReference>
<evidence type="ECO:0000256" key="2">
    <source>
        <dbReference type="PROSITE-ProRule" id="PRU01091"/>
    </source>
</evidence>
<dbReference type="Proteomes" id="UP001218629">
    <property type="component" value="Chromosome"/>
</dbReference>
<evidence type="ECO:0000259" key="3">
    <source>
        <dbReference type="PROSITE" id="PS51755"/>
    </source>
</evidence>
<dbReference type="SUPFAM" id="SSF46894">
    <property type="entry name" value="C-terminal effector domain of the bipartite response regulators"/>
    <property type="match status" value="1"/>
</dbReference>
<keyword evidence="1 2" id="KW-0238">DNA-binding</keyword>